<proteinExistence type="predicted"/>
<evidence type="ECO:0000313" key="1">
    <source>
        <dbReference type="EMBL" id="KZS21776.1"/>
    </source>
</evidence>
<gene>
    <name evidence="1" type="ORF">APZ42_011781</name>
</gene>
<comment type="caution">
    <text evidence="1">The sequence shown here is derived from an EMBL/GenBank/DDBJ whole genome shotgun (WGS) entry which is preliminary data.</text>
</comment>
<name>A0A162T017_9CRUS</name>
<protein>
    <submittedName>
        <fullName evidence="1">Uncharacterized protein</fullName>
    </submittedName>
</protein>
<keyword evidence="2" id="KW-1185">Reference proteome</keyword>
<accession>A0A162T017</accession>
<organism evidence="1 2">
    <name type="scientific">Daphnia magna</name>
    <dbReference type="NCBI Taxonomy" id="35525"/>
    <lineage>
        <taxon>Eukaryota</taxon>
        <taxon>Metazoa</taxon>
        <taxon>Ecdysozoa</taxon>
        <taxon>Arthropoda</taxon>
        <taxon>Crustacea</taxon>
        <taxon>Branchiopoda</taxon>
        <taxon>Diplostraca</taxon>
        <taxon>Cladocera</taxon>
        <taxon>Anomopoda</taxon>
        <taxon>Daphniidae</taxon>
        <taxon>Daphnia</taxon>
    </lineage>
</organism>
<dbReference type="Proteomes" id="UP000076858">
    <property type="component" value="Unassembled WGS sequence"/>
</dbReference>
<reference evidence="1 2" key="1">
    <citation type="submission" date="2016-03" db="EMBL/GenBank/DDBJ databases">
        <title>EvidentialGene: Evidence-directed Construction of Genes on Genomes.</title>
        <authorList>
            <person name="Gilbert D.G."/>
            <person name="Choi J.-H."/>
            <person name="Mockaitis K."/>
            <person name="Colbourne J."/>
            <person name="Pfrender M."/>
        </authorList>
    </citation>
    <scope>NUCLEOTIDE SEQUENCE [LARGE SCALE GENOMIC DNA]</scope>
    <source>
        <strain evidence="1 2">Xinb3</strain>
        <tissue evidence="1">Complete organism</tissue>
    </source>
</reference>
<dbReference type="AlphaFoldDB" id="A0A162T017"/>
<sequence length="51" mass="6153">MRSFSLQYLFRLPKTPELFFTFRSLRRNGMTPRMASRLFLGDIRKSPKELD</sequence>
<evidence type="ECO:0000313" key="2">
    <source>
        <dbReference type="Proteomes" id="UP000076858"/>
    </source>
</evidence>
<dbReference type="EMBL" id="LRGB01000024">
    <property type="protein sequence ID" value="KZS21776.1"/>
    <property type="molecule type" value="Genomic_DNA"/>
</dbReference>